<proteinExistence type="predicted"/>
<name>A0AAD4R6F3_9BILA</name>
<accession>A0AAD4R6F3</accession>
<gene>
    <name evidence="1" type="ORF">DdX_09647</name>
</gene>
<dbReference type="Proteomes" id="UP001201812">
    <property type="component" value="Unassembled WGS sequence"/>
</dbReference>
<evidence type="ECO:0000313" key="1">
    <source>
        <dbReference type="EMBL" id="KAI1712555.1"/>
    </source>
</evidence>
<organism evidence="1 2">
    <name type="scientific">Ditylenchus destructor</name>
    <dbReference type="NCBI Taxonomy" id="166010"/>
    <lineage>
        <taxon>Eukaryota</taxon>
        <taxon>Metazoa</taxon>
        <taxon>Ecdysozoa</taxon>
        <taxon>Nematoda</taxon>
        <taxon>Chromadorea</taxon>
        <taxon>Rhabditida</taxon>
        <taxon>Tylenchina</taxon>
        <taxon>Tylenchomorpha</taxon>
        <taxon>Sphaerularioidea</taxon>
        <taxon>Anguinidae</taxon>
        <taxon>Anguininae</taxon>
        <taxon>Ditylenchus</taxon>
    </lineage>
</organism>
<reference evidence="1" key="1">
    <citation type="submission" date="2022-01" db="EMBL/GenBank/DDBJ databases">
        <title>Genome Sequence Resource for Two Populations of Ditylenchus destructor, the Migratory Endoparasitic Phytonematode.</title>
        <authorList>
            <person name="Zhang H."/>
            <person name="Lin R."/>
            <person name="Xie B."/>
        </authorList>
    </citation>
    <scope>NUCLEOTIDE SEQUENCE</scope>
    <source>
        <strain evidence="1">BazhouSP</strain>
    </source>
</reference>
<dbReference type="EMBL" id="JAKKPZ010000018">
    <property type="protein sequence ID" value="KAI1712555.1"/>
    <property type="molecule type" value="Genomic_DNA"/>
</dbReference>
<dbReference type="AlphaFoldDB" id="A0AAD4R6F3"/>
<comment type="caution">
    <text evidence="1">The sequence shown here is derived from an EMBL/GenBank/DDBJ whole genome shotgun (WGS) entry which is preliminary data.</text>
</comment>
<sequence>MKIDESHVCKPGSHRSRSSFRSSEVTILGSYLNQVNAYTAYPNLQALSQPPPNALYPPGAYRSASLQLSASTYPLYWGYNRDFSLADDVKHFCNVNRRRLQGPYSVGDYNVSRYTILSPNVMYWVHFTG</sequence>
<protein>
    <submittedName>
        <fullName evidence="1">Uncharacterized protein</fullName>
    </submittedName>
</protein>
<evidence type="ECO:0000313" key="2">
    <source>
        <dbReference type="Proteomes" id="UP001201812"/>
    </source>
</evidence>
<keyword evidence="2" id="KW-1185">Reference proteome</keyword>